<keyword evidence="4" id="KW-1185">Reference proteome</keyword>
<evidence type="ECO:0000259" key="2">
    <source>
        <dbReference type="Pfam" id="PF20712"/>
    </source>
</evidence>
<accession>A0A521G475</accession>
<feature type="domain" description="Cyanobacterial TRADD-N associated 2 transmembrane" evidence="2">
    <location>
        <begin position="16"/>
        <end position="83"/>
    </location>
</feature>
<dbReference type="InterPro" id="IPR048567">
    <property type="entry name" value="CyanoTRADDas_TM"/>
</dbReference>
<comment type="caution">
    <text evidence="3">The sequence shown here is derived from an EMBL/GenBank/DDBJ whole genome shotgun (WGS) entry which is preliminary data.</text>
</comment>
<feature type="transmembrane region" description="Helical" evidence="1">
    <location>
        <begin position="21"/>
        <end position="48"/>
    </location>
</feature>
<proteinExistence type="predicted"/>
<keyword evidence="1" id="KW-1133">Transmembrane helix</keyword>
<feature type="transmembrane region" description="Helical" evidence="1">
    <location>
        <begin position="54"/>
        <end position="76"/>
    </location>
</feature>
<evidence type="ECO:0000313" key="3">
    <source>
        <dbReference type="EMBL" id="TAA75829.1"/>
    </source>
</evidence>
<dbReference type="AlphaFoldDB" id="A0A521G475"/>
<evidence type="ECO:0000313" key="4">
    <source>
        <dbReference type="Proteomes" id="UP000316238"/>
    </source>
</evidence>
<reference evidence="3" key="1">
    <citation type="submission" date="2017-07" db="EMBL/GenBank/DDBJ databases">
        <title>The cable genome - Insights into the physiology and evolution of filamentous bacteria capable of sulfide oxidation via long distance electron transfer.</title>
        <authorList>
            <person name="Thorup C."/>
            <person name="Bjerg J.T."/>
            <person name="Schreiber L."/>
            <person name="Nielsen L.P."/>
            <person name="Kjeldsen K.U."/>
            <person name="Boesen T."/>
            <person name="Boggild A."/>
            <person name="Meysman F."/>
            <person name="Geelhoed J."/>
            <person name="Schramm A."/>
        </authorList>
    </citation>
    <scope>NUCLEOTIDE SEQUENCE [LARGE SCALE GENOMIC DNA]</scope>
    <source>
        <strain evidence="3">GS</strain>
    </source>
</reference>
<dbReference type="EMBL" id="NQJD01000003">
    <property type="protein sequence ID" value="TAA75829.1"/>
    <property type="molecule type" value="Genomic_DNA"/>
</dbReference>
<name>A0A521G475_9BACT</name>
<dbReference type="Pfam" id="PF20712">
    <property type="entry name" value="CyanoTRADDas_TM"/>
    <property type="match status" value="1"/>
</dbReference>
<organism evidence="3 4">
    <name type="scientific">Candidatus Electronema aureum</name>
    <dbReference type="NCBI Taxonomy" id="2005002"/>
    <lineage>
        <taxon>Bacteria</taxon>
        <taxon>Pseudomonadati</taxon>
        <taxon>Thermodesulfobacteriota</taxon>
        <taxon>Desulfobulbia</taxon>
        <taxon>Desulfobulbales</taxon>
        <taxon>Desulfobulbaceae</taxon>
        <taxon>Candidatus Electronema</taxon>
    </lineage>
</organism>
<protein>
    <recommendedName>
        <fullName evidence="2">Cyanobacterial TRADD-N associated 2 transmembrane domain-containing protein</fullName>
    </recommendedName>
</protein>
<keyword evidence="1" id="KW-0472">Membrane</keyword>
<keyword evidence="1" id="KW-0812">Transmembrane</keyword>
<dbReference type="Proteomes" id="UP000316238">
    <property type="component" value="Unassembled WGS sequence"/>
</dbReference>
<evidence type="ECO:0000256" key="1">
    <source>
        <dbReference type="SAM" id="Phobius"/>
    </source>
</evidence>
<sequence length="154" mass="17695">MSTPDEFIKLQRYYEINLSHATWSFWASLGSVIVGLVALLAGVVMLFTQHASNHGVIVTIAGVISEFISATFFFLYNKNMKQLNLFYEKLIKFQDTYLAIDLMNKLPENERPEMTTLLISNLITRNEPKTQMSPELVRAYGETMQKNKRQPIVQ</sequence>
<gene>
    <name evidence="3" type="ORF">CDV28_10368</name>
</gene>